<dbReference type="InterPro" id="IPR000157">
    <property type="entry name" value="TIR_dom"/>
</dbReference>
<evidence type="ECO:0000313" key="3">
    <source>
        <dbReference type="Proteomes" id="UP000649151"/>
    </source>
</evidence>
<dbReference type="EMBL" id="JACOQK010000001">
    <property type="protein sequence ID" value="MBC5788187.1"/>
    <property type="molecule type" value="Genomic_DNA"/>
</dbReference>
<dbReference type="PROSITE" id="PS50104">
    <property type="entry name" value="TIR"/>
    <property type="match status" value="1"/>
</dbReference>
<organism evidence="2 3">
    <name type="scientific">Clostridium facile</name>
    <dbReference type="NCBI Taxonomy" id="2763035"/>
    <lineage>
        <taxon>Bacteria</taxon>
        <taxon>Bacillati</taxon>
        <taxon>Bacillota</taxon>
        <taxon>Clostridia</taxon>
        <taxon>Eubacteriales</taxon>
        <taxon>Clostridiaceae</taxon>
        <taxon>Clostridium</taxon>
    </lineage>
</organism>
<dbReference type="RefSeq" id="WP_186996824.1">
    <property type="nucleotide sequence ID" value="NZ_JACOQK010000001.1"/>
</dbReference>
<feature type="domain" description="TIR" evidence="1">
    <location>
        <begin position="113"/>
        <end position="233"/>
    </location>
</feature>
<dbReference type="SUPFAM" id="SSF52200">
    <property type="entry name" value="Toll/Interleukin receptor TIR domain"/>
    <property type="match status" value="1"/>
</dbReference>
<sequence>MVSYLEYGPVICLEGSFKGQIGYLDDFDEDNGKILGIVYFGNPLLCSSYFLIPVNYLSNSITMHDIIQCKEKLASRISRQKDNKNKSQLLLELEFVNTLFYERRITTHTLSKSGLKLFISHSSQDKGYANLLYADLKDAGCIPWLDQWDILGGQSIPTEIEKGIDNSDFLLILLSKNSVASSWVRAEWESSIWDENQDKQVRVIPILIEECTIPRFLKTKKYIDFRQDYGSAFRELLYTIDKLK</sequence>
<proteinExistence type="predicted"/>
<gene>
    <name evidence="2" type="ORF">H8Z77_09175</name>
</gene>
<evidence type="ECO:0000313" key="2">
    <source>
        <dbReference type="EMBL" id="MBC5788187.1"/>
    </source>
</evidence>
<keyword evidence="3" id="KW-1185">Reference proteome</keyword>
<accession>A0ABR7ITN1</accession>
<dbReference type="Pfam" id="PF13676">
    <property type="entry name" value="TIR_2"/>
    <property type="match status" value="1"/>
</dbReference>
<dbReference type="Gene3D" id="3.40.50.10140">
    <property type="entry name" value="Toll/interleukin-1 receptor homology (TIR) domain"/>
    <property type="match status" value="1"/>
</dbReference>
<name>A0ABR7ITN1_9CLOT</name>
<dbReference type="InterPro" id="IPR035897">
    <property type="entry name" value="Toll_tir_struct_dom_sf"/>
</dbReference>
<keyword evidence="2" id="KW-0675">Receptor</keyword>
<protein>
    <submittedName>
        <fullName evidence="2">Toll/interleukin-1 receptor domain-containing protein</fullName>
    </submittedName>
</protein>
<dbReference type="Proteomes" id="UP000649151">
    <property type="component" value="Unassembled WGS sequence"/>
</dbReference>
<dbReference type="SMART" id="SM00255">
    <property type="entry name" value="TIR"/>
    <property type="match status" value="1"/>
</dbReference>
<evidence type="ECO:0000259" key="1">
    <source>
        <dbReference type="PROSITE" id="PS50104"/>
    </source>
</evidence>
<comment type="caution">
    <text evidence="2">The sequence shown here is derived from an EMBL/GenBank/DDBJ whole genome shotgun (WGS) entry which is preliminary data.</text>
</comment>
<reference evidence="2 3" key="1">
    <citation type="submission" date="2020-08" db="EMBL/GenBank/DDBJ databases">
        <title>Genome public.</title>
        <authorList>
            <person name="Liu C."/>
            <person name="Sun Q."/>
        </authorList>
    </citation>
    <scope>NUCLEOTIDE SEQUENCE [LARGE SCALE GENOMIC DNA]</scope>
    <source>
        <strain evidence="2 3">NSJ-27</strain>
    </source>
</reference>